<comment type="caution">
    <text evidence="3">The sequence shown here is derived from an EMBL/GenBank/DDBJ whole genome shotgun (WGS) entry which is preliminary data.</text>
</comment>
<sequence length="137" mass="15522">MSTIYKSKIGLELVIPLFIILGGATLMTLYTSRWLALLVLLATDAFVIHLFATTFYQIDGNRLRIKSGFLYNETIDIHRIKQIVATNSLLSSPALSLDRLEIKYNTFDSALVSPKEKLKFIENLKQVNPAIHINLKK</sequence>
<gene>
    <name evidence="3" type="ORF">GBK04_23720</name>
</gene>
<proteinExistence type="predicted"/>
<dbReference type="EMBL" id="WHLY01000002">
    <property type="protein sequence ID" value="MPR36269.1"/>
    <property type="molecule type" value="Genomic_DNA"/>
</dbReference>
<evidence type="ECO:0000259" key="2">
    <source>
        <dbReference type="Pfam" id="PF06713"/>
    </source>
</evidence>
<protein>
    <recommendedName>
        <fullName evidence="2">Uncharacterized protein YyaB-like PH domain-containing protein</fullName>
    </recommendedName>
</protein>
<evidence type="ECO:0000313" key="4">
    <source>
        <dbReference type="Proteomes" id="UP000479293"/>
    </source>
</evidence>
<keyword evidence="4" id="KW-1185">Reference proteome</keyword>
<feature type="transmembrane region" description="Helical" evidence="1">
    <location>
        <begin position="9"/>
        <end position="29"/>
    </location>
</feature>
<organism evidence="3 4">
    <name type="scientific">Salmonirosea aquatica</name>
    <dbReference type="NCBI Taxonomy" id="2654236"/>
    <lineage>
        <taxon>Bacteria</taxon>
        <taxon>Pseudomonadati</taxon>
        <taxon>Bacteroidota</taxon>
        <taxon>Cytophagia</taxon>
        <taxon>Cytophagales</taxon>
        <taxon>Spirosomataceae</taxon>
        <taxon>Salmonirosea</taxon>
    </lineage>
</organism>
<feature type="transmembrane region" description="Helical" evidence="1">
    <location>
        <begin position="35"/>
        <end position="56"/>
    </location>
</feature>
<keyword evidence="1" id="KW-0812">Transmembrane</keyword>
<name>A0A7C9FRJ3_9BACT</name>
<evidence type="ECO:0000256" key="1">
    <source>
        <dbReference type="SAM" id="Phobius"/>
    </source>
</evidence>
<accession>A0A7C9FRJ3</accession>
<dbReference type="InterPro" id="IPR009589">
    <property type="entry name" value="PH_YyaB-like"/>
</dbReference>
<keyword evidence="1" id="KW-0472">Membrane</keyword>
<feature type="domain" description="Uncharacterized protein YyaB-like PH" evidence="2">
    <location>
        <begin position="54"/>
        <end position="128"/>
    </location>
</feature>
<evidence type="ECO:0000313" key="3">
    <source>
        <dbReference type="EMBL" id="MPR36269.1"/>
    </source>
</evidence>
<dbReference type="Proteomes" id="UP000479293">
    <property type="component" value="Unassembled WGS sequence"/>
</dbReference>
<reference evidence="3 4" key="1">
    <citation type="submission" date="2019-10" db="EMBL/GenBank/DDBJ databases">
        <title>Draft Genome Sequence of Cytophagaceae sp. SJW1-29.</title>
        <authorList>
            <person name="Choi A."/>
        </authorList>
    </citation>
    <scope>NUCLEOTIDE SEQUENCE [LARGE SCALE GENOMIC DNA]</scope>
    <source>
        <strain evidence="3 4">SJW1-29</strain>
    </source>
</reference>
<dbReference type="AlphaFoldDB" id="A0A7C9FRJ3"/>
<dbReference type="Pfam" id="PF06713">
    <property type="entry name" value="bPH_4"/>
    <property type="match status" value="1"/>
</dbReference>
<keyword evidence="1" id="KW-1133">Transmembrane helix</keyword>
<dbReference type="GO" id="GO:0030153">
    <property type="term" value="P:bacteriocin immunity"/>
    <property type="evidence" value="ECO:0007669"/>
    <property type="project" value="InterPro"/>
</dbReference>
<dbReference type="RefSeq" id="WP_152764022.1">
    <property type="nucleotide sequence ID" value="NZ_WHLY01000002.1"/>
</dbReference>